<name>A0A0E9TM62_ANGAN</name>
<reference evidence="1" key="2">
    <citation type="journal article" date="2015" name="Fish Shellfish Immunol.">
        <title>Early steps in the European eel (Anguilla anguilla)-Vibrio vulnificus interaction in the gills: Role of the RtxA13 toxin.</title>
        <authorList>
            <person name="Callol A."/>
            <person name="Pajuelo D."/>
            <person name="Ebbesson L."/>
            <person name="Teles M."/>
            <person name="MacKenzie S."/>
            <person name="Amaro C."/>
        </authorList>
    </citation>
    <scope>NUCLEOTIDE SEQUENCE</scope>
</reference>
<proteinExistence type="predicted"/>
<reference evidence="1" key="1">
    <citation type="submission" date="2014-11" db="EMBL/GenBank/DDBJ databases">
        <authorList>
            <person name="Amaro Gonzalez C."/>
        </authorList>
    </citation>
    <scope>NUCLEOTIDE SEQUENCE</scope>
</reference>
<sequence length="18" mass="1953">MNRIKFASLGMDTGALID</sequence>
<protein>
    <submittedName>
        <fullName evidence="1">Uncharacterized protein</fullName>
    </submittedName>
</protein>
<accession>A0A0E9TM62</accession>
<dbReference type="EMBL" id="GBXM01054764">
    <property type="protein sequence ID" value="JAH53813.1"/>
    <property type="molecule type" value="Transcribed_RNA"/>
</dbReference>
<evidence type="ECO:0000313" key="1">
    <source>
        <dbReference type="EMBL" id="JAH53813.1"/>
    </source>
</evidence>
<dbReference type="AlphaFoldDB" id="A0A0E9TM62"/>
<organism evidence="1">
    <name type="scientific">Anguilla anguilla</name>
    <name type="common">European freshwater eel</name>
    <name type="synonym">Muraena anguilla</name>
    <dbReference type="NCBI Taxonomy" id="7936"/>
    <lineage>
        <taxon>Eukaryota</taxon>
        <taxon>Metazoa</taxon>
        <taxon>Chordata</taxon>
        <taxon>Craniata</taxon>
        <taxon>Vertebrata</taxon>
        <taxon>Euteleostomi</taxon>
        <taxon>Actinopterygii</taxon>
        <taxon>Neopterygii</taxon>
        <taxon>Teleostei</taxon>
        <taxon>Anguilliformes</taxon>
        <taxon>Anguillidae</taxon>
        <taxon>Anguilla</taxon>
    </lineage>
</organism>